<evidence type="ECO:0000313" key="5">
    <source>
        <dbReference type="Proteomes" id="UP000221222"/>
    </source>
</evidence>
<dbReference type="CDD" id="cd24052">
    <property type="entry name" value="ASKHA_NBD_HpPPX-GppA-like"/>
    <property type="match status" value="1"/>
</dbReference>
<keyword evidence="1 4" id="KW-0378">Hydrolase</keyword>
<evidence type="ECO:0000313" key="4">
    <source>
        <dbReference type="EMBL" id="PHO18748.1"/>
    </source>
</evidence>
<evidence type="ECO:0000259" key="2">
    <source>
        <dbReference type="Pfam" id="PF02541"/>
    </source>
</evidence>
<gene>
    <name evidence="3" type="primary">gppA</name>
    <name evidence="3" type="ORF">AMOL_1957</name>
    <name evidence="4" type="ORF">CPU12_04090</name>
</gene>
<sequence length="489" mass="55354">MAKITTIIDIGSNSMRMVVLQKSSRFAFHLINETKSRVKISEGCYENNGNLQELPMQRAFNSLKSFLNISKSLKSRKVICVATSALRDAPNSKVFLTRVKKELGLSIKIINGEKEAYYGGVAALNLLHNNEFVTIDIGGGSTEFCFIKDAVIQKTISLDIGTVRLNEIFFGKGNIKEAKEYIKKNIEKIFELGIDIPKVAVGIGGSIRAVTKVIMKNRSYNLDVLHGYTYTVQEQKDLISRIINANNSDELKALGIKKDRFDTIKEGTFIFNAILEELKIEKVITSGVGVREGVYLCDLLRNSNHKFPSNFNVSVRSLLDRFEVDSNQSAYFGNNAAKIFEVLKPLHNLDDKFKTFLIVASKLHSIGTTLNFYKVNDNAFNFILNGLNYDFLHTSRVIVAHTIKFSKKSLPTKKDLFEYKELLPSLETMQWMSFMISLNLMINQDFSKPKVEYELDGETLNIKLPEYSFLIESSLDKLEKPNNLNIEIL</sequence>
<dbReference type="PIRSF" id="PIRSF001267">
    <property type="entry name" value="Pyrophosphatase_GppA_Ppx"/>
    <property type="match status" value="1"/>
</dbReference>
<dbReference type="InterPro" id="IPR003695">
    <property type="entry name" value="Ppx_GppA_N"/>
</dbReference>
<evidence type="ECO:0000313" key="3">
    <source>
        <dbReference type="EMBL" id="AXX92917.1"/>
    </source>
</evidence>
<reference evidence="4 5" key="1">
    <citation type="submission" date="2017-09" db="EMBL/GenBank/DDBJ databases">
        <title>Arcobacter canalis sp. nov., a new species isolated from a water canal contaminated with urban sewage.</title>
        <authorList>
            <person name="Perez-Cataluna A."/>
            <person name="Salas-Masso N."/>
            <person name="Figueras M.J."/>
        </authorList>
    </citation>
    <scope>NUCLEOTIDE SEQUENCE [LARGE SCALE GENOMIC DNA]</scope>
    <source>
        <strain evidence="4 5">F98-3</strain>
    </source>
</reference>
<dbReference type="PANTHER" id="PTHR30005:SF0">
    <property type="entry name" value="RETROGRADE REGULATION PROTEIN 2"/>
    <property type="match status" value="1"/>
</dbReference>
<keyword evidence="5" id="KW-1185">Reference proteome</keyword>
<dbReference type="InterPro" id="IPR050273">
    <property type="entry name" value="GppA/Ppx_hydrolase"/>
</dbReference>
<dbReference type="Proteomes" id="UP000221222">
    <property type="component" value="Unassembled WGS sequence"/>
</dbReference>
<proteinExistence type="predicted"/>
<accession>A0A2G1DJR9</accession>
<dbReference type="Proteomes" id="UP000262712">
    <property type="component" value="Chromosome"/>
</dbReference>
<evidence type="ECO:0000313" key="6">
    <source>
        <dbReference type="Proteomes" id="UP000262712"/>
    </source>
</evidence>
<dbReference type="Gene3D" id="1.10.3210.10">
    <property type="entry name" value="Hypothetical protein af1432"/>
    <property type="match status" value="1"/>
</dbReference>
<feature type="domain" description="Ppx/GppA phosphatase N-terminal" evidence="2">
    <location>
        <begin position="19"/>
        <end position="300"/>
    </location>
</feature>
<dbReference type="KEGG" id="amol:AMOL_1957"/>
<dbReference type="EC" id="3.6.1.40" evidence="3"/>
<dbReference type="SUPFAM" id="SSF109604">
    <property type="entry name" value="HD-domain/PDEase-like"/>
    <property type="match status" value="1"/>
</dbReference>
<dbReference type="GO" id="GO:0008894">
    <property type="term" value="F:guanosine-5'-triphosphate,3'-diphosphate diphosphatase activity"/>
    <property type="evidence" value="ECO:0007669"/>
    <property type="project" value="UniProtKB-EC"/>
</dbReference>
<organism evidence="4 5">
    <name type="scientific">Malaciobacter molluscorum LMG 25693</name>
    <dbReference type="NCBI Taxonomy" id="870501"/>
    <lineage>
        <taxon>Bacteria</taxon>
        <taxon>Pseudomonadati</taxon>
        <taxon>Campylobacterota</taxon>
        <taxon>Epsilonproteobacteria</taxon>
        <taxon>Campylobacterales</taxon>
        <taxon>Arcobacteraceae</taxon>
        <taxon>Malaciobacter</taxon>
    </lineage>
</organism>
<name>A0A2G1DJR9_9BACT</name>
<dbReference type="AlphaFoldDB" id="A0A2G1DJR9"/>
<dbReference type="InterPro" id="IPR043129">
    <property type="entry name" value="ATPase_NBD"/>
</dbReference>
<dbReference type="EMBL" id="NXFY01000004">
    <property type="protein sequence ID" value="PHO18748.1"/>
    <property type="molecule type" value="Genomic_DNA"/>
</dbReference>
<dbReference type="SUPFAM" id="SSF53067">
    <property type="entry name" value="Actin-like ATPase domain"/>
    <property type="match status" value="2"/>
</dbReference>
<protein>
    <submittedName>
        <fullName evidence="4">Guanosine polyphosphate pyrophosphohydrolase</fullName>
    </submittedName>
    <submittedName>
        <fullName evidence="3">Guanosine-5'-triphosphate, 3'-diphosphate pyrophosphatase</fullName>
        <ecNumber evidence="3">3.6.1.40</ecNumber>
    </submittedName>
</protein>
<dbReference type="PANTHER" id="PTHR30005">
    <property type="entry name" value="EXOPOLYPHOSPHATASE"/>
    <property type="match status" value="1"/>
</dbReference>
<reference evidence="3 6" key="2">
    <citation type="submission" date="2018-08" db="EMBL/GenBank/DDBJ databases">
        <title>Complete genome of the Arcobacter molluscorum type strain LMG 25693.</title>
        <authorList>
            <person name="Miller W.G."/>
            <person name="Yee E."/>
            <person name="Bono J.L."/>
        </authorList>
    </citation>
    <scope>NUCLEOTIDE SEQUENCE [LARGE SCALE GENOMIC DNA]</scope>
    <source>
        <strain evidence="3 6">CECT 7696</strain>
    </source>
</reference>
<dbReference type="RefSeq" id="WP_099341806.1">
    <property type="nucleotide sequence ID" value="NZ_CP032098.1"/>
</dbReference>
<dbReference type="InterPro" id="IPR030673">
    <property type="entry name" value="PyroPPase_GppA_Ppx"/>
</dbReference>
<dbReference type="EMBL" id="CP032098">
    <property type="protein sequence ID" value="AXX92917.1"/>
    <property type="molecule type" value="Genomic_DNA"/>
</dbReference>
<evidence type="ECO:0000256" key="1">
    <source>
        <dbReference type="ARBA" id="ARBA00022801"/>
    </source>
</evidence>
<dbReference type="Pfam" id="PF02541">
    <property type="entry name" value="Ppx-GppA"/>
    <property type="match status" value="1"/>
</dbReference>
<dbReference type="Gene3D" id="3.30.420.40">
    <property type="match status" value="1"/>
</dbReference>
<dbReference type="Gene3D" id="3.30.420.150">
    <property type="entry name" value="Exopolyphosphatase. Domain 2"/>
    <property type="match status" value="1"/>
</dbReference>